<evidence type="ECO:0000256" key="1">
    <source>
        <dbReference type="SAM" id="Phobius"/>
    </source>
</evidence>
<organism evidence="2 3">
    <name type="scientific">Staphylococcus lugdunensis</name>
    <dbReference type="NCBI Taxonomy" id="28035"/>
    <lineage>
        <taxon>Bacteria</taxon>
        <taxon>Bacillati</taxon>
        <taxon>Bacillota</taxon>
        <taxon>Bacilli</taxon>
        <taxon>Bacillales</taxon>
        <taxon>Staphylococcaceae</taxon>
        <taxon>Staphylococcus</taxon>
    </lineage>
</organism>
<gene>
    <name evidence="2" type="ORF">HMPREF3225_02230</name>
</gene>
<evidence type="ECO:0000313" key="3">
    <source>
        <dbReference type="Proteomes" id="UP000070063"/>
    </source>
</evidence>
<dbReference type="Proteomes" id="UP000070063">
    <property type="component" value="Unassembled WGS sequence"/>
</dbReference>
<keyword evidence="1" id="KW-1133">Transmembrane helix</keyword>
<name>A0ABD4ECT5_STALU</name>
<evidence type="ECO:0000313" key="2">
    <source>
        <dbReference type="EMBL" id="KXA36469.1"/>
    </source>
</evidence>
<accession>A0ABD4ECT5</accession>
<protein>
    <submittedName>
        <fullName evidence="2">Uncharacterized protein</fullName>
    </submittedName>
</protein>
<feature type="transmembrane region" description="Helical" evidence="1">
    <location>
        <begin position="6"/>
        <end position="24"/>
    </location>
</feature>
<reference evidence="2 3" key="1">
    <citation type="submission" date="2016-01" db="EMBL/GenBank/DDBJ databases">
        <authorList>
            <person name="Mitreva M."/>
            <person name="Pepin K.H."/>
            <person name="Mihindukulasuriya K.A."/>
            <person name="Fulton R."/>
            <person name="Fronick C."/>
            <person name="O'Laughlin M."/>
            <person name="Miner T."/>
            <person name="Herter B."/>
            <person name="Rosa B.A."/>
            <person name="Cordes M."/>
            <person name="Tomlinson C."/>
            <person name="Wollam A."/>
            <person name="Palsikar V.B."/>
            <person name="Mardis E.R."/>
            <person name="Wilson R.K."/>
        </authorList>
    </citation>
    <scope>NUCLEOTIDE SEQUENCE [LARGE SCALE GENOMIC DNA]</scope>
    <source>
        <strain evidence="2 3">MJR7738</strain>
    </source>
</reference>
<dbReference type="RefSeq" id="WP_002459867.1">
    <property type="nucleotide sequence ID" value="NZ_CP020406.2"/>
</dbReference>
<proteinExistence type="predicted"/>
<dbReference type="EMBL" id="LRQI01000091">
    <property type="protein sequence ID" value="KXA36469.1"/>
    <property type="molecule type" value="Genomic_DNA"/>
</dbReference>
<dbReference type="AlphaFoldDB" id="A0ABD4ECT5"/>
<sequence>MRGQQMTKLLLFVTTLCFGIIYFYKYKMLVDKYNYDIVELESEADIFRKNR</sequence>
<keyword evidence="1" id="KW-0812">Transmembrane</keyword>
<keyword evidence="1" id="KW-0472">Membrane</keyword>
<comment type="caution">
    <text evidence="2">The sequence shown here is derived from an EMBL/GenBank/DDBJ whole genome shotgun (WGS) entry which is preliminary data.</text>
</comment>